<organism evidence="2 3">
    <name type="scientific">Paraburkholderia edwinii</name>
    <dbReference type="NCBI Taxonomy" id="2861782"/>
    <lineage>
        <taxon>Bacteria</taxon>
        <taxon>Pseudomonadati</taxon>
        <taxon>Pseudomonadota</taxon>
        <taxon>Betaproteobacteria</taxon>
        <taxon>Burkholderiales</taxon>
        <taxon>Burkholderiaceae</taxon>
        <taxon>Paraburkholderia</taxon>
    </lineage>
</organism>
<accession>A0ABX8UEW0</accession>
<feature type="signal peptide" evidence="1">
    <location>
        <begin position="1"/>
        <end position="21"/>
    </location>
</feature>
<reference evidence="2 3" key="1">
    <citation type="submission" date="2021-07" db="EMBL/GenBank/DDBJ databases">
        <title>Paraburkholderia edwinii protects Aspergillus sp. from phenazines by acting as a toxin sponge.</title>
        <authorList>
            <person name="Dahlstrom K.M."/>
            <person name="Newman D.K."/>
        </authorList>
    </citation>
    <scope>NUCLEOTIDE SEQUENCE [LARGE SCALE GENOMIC DNA]</scope>
    <source>
        <strain evidence="2 3">Pe01</strain>
    </source>
</reference>
<dbReference type="Proteomes" id="UP000826462">
    <property type="component" value="Chromosome 1"/>
</dbReference>
<gene>
    <name evidence="2" type="ORF">KZJ38_13165</name>
</gene>
<feature type="chain" id="PRO_5047427957" evidence="1">
    <location>
        <begin position="22"/>
        <end position="143"/>
    </location>
</feature>
<evidence type="ECO:0000256" key="1">
    <source>
        <dbReference type="SAM" id="SignalP"/>
    </source>
</evidence>
<proteinExistence type="predicted"/>
<dbReference type="RefSeq" id="WP_219796315.1">
    <property type="nucleotide sequence ID" value="NZ_CP080095.1"/>
</dbReference>
<evidence type="ECO:0000313" key="3">
    <source>
        <dbReference type="Proteomes" id="UP000826462"/>
    </source>
</evidence>
<protein>
    <submittedName>
        <fullName evidence="2">DUF4952 domain-containing protein</fullName>
    </submittedName>
</protein>
<dbReference type="InterPro" id="IPR032537">
    <property type="entry name" value="DUF4952"/>
</dbReference>
<sequence length="143" mass="15827">MKVLIALSLAASLNSAAKAQAAPEPPLVCGDFLKQLDLQRPDVKFASCGSMRDGAQPDGLEAVYRVEGKDIAKVENWLIRVAKVKRLVFACCGWQTPNHGTLRDRNGSTYLISMGGEALVSQRRDFSKIPYLNVYVRHYLYTP</sequence>
<keyword evidence="3" id="KW-1185">Reference proteome</keyword>
<dbReference type="Pfam" id="PF16310">
    <property type="entry name" value="DUF4952"/>
    <property type="match status" value="1"/>
</dbReference>
<dbReference type="EMBL" id="CP080095">
    <property type="protein sequence ID" value="QYD67322.1"/>
    <property type="molecule type" value="Genomic_DNA"/>
</dbReference>
<name>A0ABX8UEW0_9BURK</name>
<evidence type="ECO:0000313" key="2">
    <source>
        <dbReference type="EMBL" id="QYD67322.1"/>
    </source>
</evidence>
<keyword evidence="1" id="KW-0732">Signal</keyword>